<dbReference type="Gene3D" id="3.10.100.10">
    <property type="entry name" value="Mannose-Binding Protein A, subunit A"/>
    <property type="match status" value="1"/>
</dbReference>
<dbReference type="InterPro" id="IPR016186">
    <property type="entry name" value="C-type_lectin-like/link_sf"/>
</dbReference>
<dbReference type="AlphaFoldDB" id="A0A914EB09"/>
<reference evidence="4" key="1">
    <citation type="submission" date="2022-11" db="UniProtKB">
        <authorList>
            <consortium name="WormBaseParasite"/>
        </authorList>
    </citation>
    <scope>IDENTIFICATION</scope>
</reference>
<dbReference type="InterPro" id="IPR050111">
    <property type="entry name" value="C-type_lectin/snaclec_domain"/>
</dbReference>
<evidence type="ECO:0000259" key="2">
    <source>
        <dbReference type="PROSITE" id="PS50041"/>
    </source>
</evidence>
<dbReference type="CDD" id="cd00037">
    <property type="entry name" value="CLECT"/>
    <property type="match status" value="1"/>
</dbReference>
<protein>
    <submittedName>
        <fullName evidence="4">C-type lectin domain-containing protein</fullName>
    </submittedName>
</protein>
<dbReference type="SMART" id="SM00034">
    <property type="entry name" value="CLECT"/>
    <property type="match status" value="1"/>
</dbReference>
<keyword evidence="1" id="KW-0732">Signal</keyword>
<dbReference type="Pfam" id="PF00059">
    <property type="entry name" value="Lectin_C"/>
    <property type="match status" value="1"/>
</dbReference>
<accession>A0A914EB09</accession>
<dbReference type="PROSITE" id="PS50041">
    <property type="entry name" value="C_TYPE_LECTIN_2"/>
    <property type="match status" value="1"/>
</dbReference>
<dbReference type="PANTHER" id="PTHR22803">
    <property type="entry name" value="MANNOSE, PHOSPHOLIPASE, LECTIN RECEPTOR RELATED"/>
    <property type="match status" value="1"/>
</dbReference>
<organism evidence="3 4">
    <name type="scientific">Acrobeloides nanus</name>
    <dbReference type="NCBI Taxonomy" id="290746"/>
    <lineage>
        <taxon>Eukaryota</taxon>
        <taxon>Metazoa</taxon>
        <taxon>Ecdysozoa</taxon>
        <taxon>Nematoda</taxon>
        <taxon>Chromadorea</taxon>
        <taxon>Rhabditida</taxon>
        <taxon>Tylenchina</taxon>
        <taxon>Cephalobomorpha</taxon>
        <taxon>Cephaloboidea</taxon>
        <taxon>Cephalobidae</taxon>
        <taxon>Acrobeloides</taxon>
    </lineage>
</organism>
<feature type="domain" description="C-type lectin" evidence="2">
    <location>
        <begin position="28"/>
        <end position="135"/>
    </location>
</feature>
<dbReference type="Proteomes" id="UP000887540">
    <property type="component" value="Unplaced"/>
</dbReference>
<keyword evidence="3" id="KW-1185">Reference proteome</keyword>
<dbReference type="SUPFAM" id="SSF56436">
    <property type="entry name" value="C-type lectin-like"/>
    <property type="match status" value="1"/>
</dbReference>
<feature type="signal peptide" evidence="1">
    <location>
        <begin position="1"/>
        <end position="17"/>
    </location>
</feature>
<dbReference type="InterPro" id="IPR001304">
    <property type="entry name" value="C-type_lectin-like"/>
</dbReference>
<name>A0A914EB09_9BILA</name>
<proteinExistence type="predicted"/>
<evidence type="ECO:0000313" key="4">
    <source>
        <dbReference type="WBParaSite" id="ACRNAN_scaffold6968.g17525.t1"/>
    </source>
</evidence>
<dbReference type="InterPro" id="IPR016187">
    <property type="entry name" value="CTDL_fold"/>
</dbReference>
<dbReference type="WBParaSite" id="ACRNAN_scaffold6968.g17525.t1">
    <property type="protein sequence ID" value="ACRNAN_scaffold6968.g17525.t1"/>
    <property type="gene ID" value="ACRNAN_scaffold6968.g17525"/>
</dbReference>
<sequence>MKVIIAILALNFLFANSQCPSGWEQGLNSNKCIKIFAQNLNWFKAEQYCEQYNGYLTSIASAFENSYINSYVSENLKNSTEWWIGANTVLVPGVWSWSDGSQFGYKNLGTGQNCNDSDCCLTQHNQNAQWNIHPCLEVTKPFVCEWLTNTPFSTPKPGSTIIPASTQFQITTKHNNPTTQKHNTLPPPTICKAYIATTMDNTNDISKANFSKMVSYLNDTKHGLLSVFDPSITLSYYQETGEGFGGYAYSDFLNYIKTILPTAYEDTAPVWKLLLGELIADASNVYPGQLPLNNILFLGSSWSDIDADSIKNLTTPQSSRSVIGIPIGDNTEISSTLKDAGLKVVKWNNDPSQLTAAIRAQMVC</sequence>
<evidence type="ECO:0000256" key="1">
    <source>
        <dbReference type="SAM" id="SignalP"/>
    </source>
</evidence>
<evidence type="ECO:0000313" key="3">
    <source>
        <dbReference type="Proteomes" id="UP000887540"/>
    </source>
</evidence>
<feature type="chain" id="PRO_5037387372" evidence="1">
    <location>
        <begin position="18"/>
        <end position="364"/>
    </location>
</feature>